<dbReference type="EMBL" id="LPIX01000021">
    <property type="protein sequence ID" value="KWE10387.1"/>
    <property type="molecule type" value="Genomic_DNA"/>
</dbReference>
<dbReference type="AlphaFoldDB" id="A0A107FEI8"/>
<comment type="caution">
    <text evidence="1">The sequence shown here is derived from an EMBL/GenBank/DDBJ whole genome shotgun (WGS) entry which is preliminary data.</text>
</comment>
<dbReference type="RefSeq" id="WP_059965511.1">
    <property type="nucleotide sequence ID" value="NZ_CP013463.1"/>
</dbReference>
<gene>
    <name evidence="1" type="ORF">WL73_03600</name>
</gene>
<name>A0A107FEI8_9BURK</name>
<sequence length="283" mass="30472">MRADDMLVSVRSRKLACVLDPALVLGSRVGLAFALRLSRVLEPWLTRSFWQVIDASELLLPGLAAGAPNDDIDAPWPRADVLQAWIALRDATDASAWPLRWIGDNLAESQLDGAAAPGIVMHYEALAEALAARLRPDEDQASGIWPSRWRPREASVDALALSAALEGALVLTASVAQREPWPVQALARFGRPARLLDPLPAERPASLFAAERALLLDALAAAGLASLAQELPPLVALHVNVVPAVVATAAPHVPPRAEEGLAPAHRIDAANPWDDVRAWWYYL</sequence>
<reference evidence="1 2" key="1">
    <citation type="submission" date="2015-11" db="EMBL/GenBank/DDBJ databases">
        <title>Expanding the genomic diversity of Burkholderia species for the development of highly accurate diagnostics.</title>
        <authorList>
            <person name="Sahl J."/>
            <person name="Keim P."/>
            <person name="Wagner D."/>
        </authorList>
    </citation>
    <scope>NUCLEOTIDE SEQUENCE [LARGE SCALE GENOMIC DNA]</scope>
    <source>
        <strain evidence="1 2">MSMB2167WGS</strain>
    </source>
</reference>
<evidence type="ECO:0000313" key="1">
    <source>
        <dbReference type="EMBL" id="KWE10387.1"/>
    </source>
</evidence>
<organism evidence="1 2">
    <name type="scientific">Burkholderia ubonensis</name>
    <dbReference type="NCBI Taxonomy" id="101571"/>
    <lineage>
        <taxon>Bacteria</taxon>
        <taxon>Pseudomonadati</taxon>
        <taxon>Pseudomonadota</taxon>
        <taxon>Betaproteobacteria</taxon>
        <taxon>Burkholderiales</taxon>
        <taxon>Burkholderiaceae</taxon>
        <taxon>Burkholderia</taxon>
        <taxon>Burkholderia cepacia complex</taxon>
    </lineage>
</organism>
<accession>A0A107FEI8</accession>
<evidence type="ECO:0000313" key="2">
    <source>
        <dbReference type="Proteomes" id="UP000062998"/>
    </source>
</evidence>
<protein>
    <submittedName>
        <fullName evidence="1">Uncharacterized protein</fullName>
    </submittedName>
</protein>
<dbReference type="OrthoDB" id="8897346at2"/>
<dbReference type="Proteomes" id="UP000062998">
    <property type="component" value="Unassembled WGS sequence"/>
</dbReference>
<proteinExistence type="predicted"/>